<dbReference type="Proteomes" id="UP001302812">
    <property type="component" value="Unassembled WGS sequence"/>
</dbReference>
<sequence>MDGPPLPGSIRRARERAAAGLPREVPGGMDEEPQTARPSALRPPTAAQPRTQRPPPPFPLQTRDGQIGVAISKPTQVPQWPLPGPLIAPVQADGEPYRPPPGKSHPPQRPPRPSRVPSILDASKVQDPTPSFQYRPRSGRESSGQDLLAIPETPSSQSRPSTLSSVASIPDFPLPIQTPAAPSRRSVNLGPPPSARRGASSFYSNASFVSPIPEESPRARSHTSFASSAAMPENWGSPSVGPSPDYPEPVFADAMAEEGGLAVYGDDDAEESQLVRSASLGKRAKPTLVSATAARVADGAERNGRPGPTPIQDGPFKNGTGYVENSSSSSTIPTASRLPIGSAVTADSILNAYSSASAEDPSSPSRRTTPSPNPAAGGRAYSRLSAVRRPPRLDIDAVRKAESRGSLTSLPDLIRRATRLAASLEKGRRPASRFDDLDNSALDDYYGLDGEKYRSGLSDMLAAFPPPAQPAAAQGRRSIRDSIREQVQSWPLPINFNRTPSTSREAVPTTGSQRSDQKRGRRCCGLPLWGFIILLIVILIIIAAAVVIPVEFFVIRRQNADGDADGALQQCRQQLTCANGGTNAVSQGTCSCVCINGFTGSDCTVVDDRSCTTVSLAGANNNNVTIGDAIPRLVEQAQSNFSIPLSSSEVLAKLEAENLSCSAENALVTFEGRSARQGAAQVVGAAGVNAAVINGVLFTTITVMVGRFTTVTIGNPLSLAAAPPAQETSFRTTLTASGAVGFGTTLSLDRLTPSPSPTATSTVMTTVSMPTSTSSSGGGATPLPPSVRFTVNEEVLDFARVAVLFIFQESSLVDASAAQVTLQKFFTSANSAIGSSSGRGVSVEEARNVTVGGGRSVDLVDFAIDLGGSGGRFGGAPSADV</sequence>
<gene>
    <name evidence="5" type="ORF">N656DRAFT_786193</name>
</gene>
<keyword evidence="2" id="KW-0812">Transmembrane</keyword>
<dbReference type="RefSeq" id="XP_064675012.1">
    <property type="nucleotide sequence ID" value="XM_064816501.1"/>
</dbReference>
<accession>A0AAN6YXK0</accession>
<dbReference type="PANTHER" id="PTHR17178:SF0">
    <property type="entry name" value="SERGLYCIN"/>
    <property type="match status" value="1"/>
</dbReference>
<feature type="compositionally biased region" description="Pro residues" evidence="1">
    <location>
        <begin position="97"/>
        <end position="114"/>
    </location>
</feature>
<name>A0AAN6YXK0_9PEZI</name>
<reference evidence="5" key="2">
    <citation type="submission" date="2023-05" db="EMBL/GenBank/DDBJ databases">
        <authorList>
            <consortium name="Lawrence Berkeley National Laboratory"/>
            <person name="Steindorff A."/>
            <person name="Hensen N."/>
            <person name="Bonometti L."/>
            <person name="Westerberg I."/>
            <person name="Brannstrom I.O."/>
            <person name="Guillou S."/>
            <person name="Cros-Aarteil S."/>
            <person name="Calhoun S."/>
            <person name="Haridas S."/>
            <person name="Kuo A."/>
            <person name="Mondo S."/>
            <person name="Pangilinan J."/>
            <person name="Riley R."/>
            <person name="Labutti K."/>
            <person name="Andreopoulos B."/>
            <person name="Lipzen A."/>
            <person name="Chen C."/>
            <person name="Yanf M."/>
            <person name="Daum C."/>
            <person name="Ng V."/>
            <person name="Clum A."/>
            <person name="Ohm R."/>
            <person name="Martin F."/>
            <person name="Silar P."/>
            <person name="Natvig D."/>
            <person name="Lalanne C."/>
            <person name="Gautier V."/>
            <person name="Ament-Velasquez S.L."/>
            <person name="Kruys A."/>
            <person name="Hutchinson M.I."/>
            <person name="Powell A.J."/>
            <person name="Barry K."/>
            <person name="Miller A.N."/>
            <person name="Grigoriev I.V."/>
            <person name="Debuchy R."/>
            <person name="Gladieux P."/>
            <person name="Thoren M.H."/>
            <person name="Johannesson H."/>
        </authorList>
    </citation>
    <scope>NUCLEOTIDE SEQUENCE</scope>
    <source>
        <strain evidence="5">CBS 508.74</strain>
    </source>
</reference>
<dbReference type="EMBL" id="MU853332">
    <property type="protein sequence ID" value="KAK4117442.1"/>
    <property type="molecule type" value="Genomic_DNA"/>
</dbReference>
<dbReference type="AlphaFoldDB" id="A0AAN6YXK0"/>
<dbReference type="PROSITE" id="PS01186">
    <property type="entry name" value="EGF_2"/>
    <property type="match status" value="1"/>
</dbReference>
<feature type="compositionally biased region" description="Low complexity" evidence="1">
    <location>
        <begin position="153"/>
        <end position="165"/>
    </location>
</feature>
<evidence type="ECO:0000313" key="5">
    <source>
        <dbReference type="EMBL" id="KAK4117442.1"/>
    </source>
</evidence>
<feature type="region of interest" description="Disordered" evidence="1">
    <location>
        <begin position="494"/>
        <end position="520"/>
    </location>
</feature>
<comment type="caution">
    <text evidence="5">The sequence shown here is derived from an EMBL/GenBank/DDBJ whole genome shotgun (WGS) entry which is preliminary data.</text>
</comment>
<evidence type="ECO:0000259" key="4">
    <source>
        <dbReference type="PROSITE" id="PS01186"/>
    </source>
</evidence>
<dbReference type="InterPro" id="IPR000742">
    <property type="entry name" value="EGF"/>
</dbReference>
<keyword evidence="6" id="KW-1185">Reference proteome</keyword>
<feature type="compositionally biased region" description="Low complexity" evidence="1">
    <location>
        <begin position="355"/>
        <end position="370"/>
    </location>
</feature>
<feature type="region of interest" description="Disordered" evidence="1">
    <location>
        <begin position="1"/>
        <end position="335"/>
    </location>
</feature>
<feature type="transmembrane region" description="Helical" evidence="2">
    <location>
        <begin position="526"/>
        <end position="548"/>
    </location>
</feature>
<dbReference type="CDD" id="cd00054">
    <property type="entry name" value="EGF_CA"/>
    <property type="match status" value="1"/>
</dbReference>
<evidence type="ECO:0000256" key="2">
    <source>
        <dbReference type="SAM" id="Phobius"/>
    </source>
</evidence>
<reference evidence="5" key="1">
    <citation type="journal article" date="2023" name="Mol. Phylogenet. Evol.">
        <title>Genome-scale phylogeny and comparative genomics of the fungal order Sordariales.</title>
        <authorList>
            <person name="Hensen N."/>
            <person name="Bonometti L."/>
            <person name="Westerberg I."/>
            <person name="Brannstrom I.O."/>
            <person name="Guillou S."/>
            <person name="Cros-Aarteil S."/>
            <person name="Calhoun S."/>
            <person name="Haridas S."/>
            <person name="Kuo A."/>
            <person name="Mondo S."/>
            <person name="Pangilinan J."/>
            <person name="Riley R."/>
            <person name="LaButti K."/>
            <person name="Andreopoulos B."/>
            <person name="Lipzen A."/>
            <person name="Chen C."/>
            <person name="Yan M."/>
            <person name="Daum C."/>
            <person name="Ng V."/>
            <person name="Clum A."/>
            <person name="Steindorff A."/>
            <person name="Ohm R.A."/>
            <person name="Martin F."/>
            <person name="Silar P."/>
            <person name="Natvig D.O."/>
            <person name="Lalanne C."/>
            <person name="Gautier V."/>
            <person name="Ament-Velasquez S.L."/>
            <person name="Kruys A."/>
            <person name="Hutchinson M.I."/>
            <person name="Powell A.J."/>
            <person name="Barry K."/>
            <person name="Miller A.N."/>
            <person name="Grigoriev I.V."/>
            <person name="Debuchy R."/>
            <person name="Gladieux P."/>
            <person name="Hiltunen Thoren M."/>
            <person name="Johannesson H."/>
        </authorList>
    </citation>
    <scope>NUCLEOTIDE SEQUENCE</scope>
    <source>
        <strain evidence="5">CBS 508.74</strain>
    </source>
</reference>
<organism evidence="5 6">
    <name type="scientific">Canariomyces notabilis</name>
    <dbReference type="NCBI Taxonomy" id="2074819"/>
    <lineage>
        <taxon>Eukaryota</taxon>
        <taxon>Fungi</taxon>
        <taxon>Dikarya</taxon>
        <taxon>Ascomycota</taxon>
        <taxon>Pezizomycotina</taxon>
        <taxon>Sordariomycetes</taxon>
        <taxon>Sordariomycetidae</taxon>
        <taxon>Sordariales</taxon>
        <taxon>Chaetomiaceae</taxon>
        <taxon>Canariomyces</taxon>
    </lineage>
</organism>
<feature type="compositionally biased region" description="Polar residues" evidence="1">
    <location>
        <begin position="496"/>
        <end position="514"/>
    </location>
</feature>
<evidence type="ECO:0000313" key="6">
    <source>
        <dbReference type="Proteomes" id="UP001302812"/>
    </source>
</evidence>
<keyword evidence="2" id="KW-1133">Transmembrane helix</keyword>
<dbReference type="PANTHER" id="PTHR17178">
    <property type="entry name" value="SECRETORY GRANULE PROTEOGLYCAN CORE PROTEIN"/>
    <property type="match status" value="1"/>
</dbReference>
<keyword evidence="2" id="KW-0472">Membrane</keyword>
<protein>
    <recommendedName>
        <fullName evidence="3 4">EGF-like domain-containing protein</fullName>
    </recommendedName>
</protein>
<feature type="domain" description="EGF-like" evidence="3 4">
    <location>
        <begin position="592"/>
        <end position="603"/>
    </location>
</feature>
<dbReference type="PROSITE" id="PS00022">
    <property type="entry name" value="EGF_1"/>
    <property type="match status" value="1"/>
</dbReference>
<evidence type="ECO:0000256" key="1">
    <source>
        <dbReference type="SAM" id="MobiDB-lite"/>
    </source>
</evidence>
<feature type="compositionally biased region" description="Low complexity" evidence="1">
    <location>
        <begin position="42"/>
        <end position="51"/>
    </location>
</feature>
<feature type="region of interest" description="Disordered" evidence="1">
    <location>
        <begin position="355"/>
        <end position="388"/>
    </location>
</feature>
<dbReference type="GeneID" id="89940626"/>
<proteinExistence type="predicted"/>
<evidence type="ECO:0000259" key="3">
    <source>
        <dbReference type="PROSITE" id="PS00022"/>
    </source>
</evidence>